<reference evidence="1" key="1">
    <citation type="submission" date="2022-09" db="EMBL/GenBank/DDBJ databases">
        <title>Aureispira anguillicida sp. nov., isolated from Leptocephalus of Japanese eel Anguilla japonica.</title>
        <authorList>
            <person name="Yuasa K."/>
            <person name="Mekata T."/>
            <person name="Ikunari K."/>
        </authorList>
    </citation>
    <scope>NUCLEOTIDE SEQUENCE</scope>
    <source>
        <strain evidence="1">EL160426</strain>
        <plasmid evidence="1">pAUEb</plasmid>
    </source>
</reference>
<keyword evidence="2" id="KW-1185">Reference proteome</keyword>
<gene>
    <name evidence="1" type="ORF">AsAng_0064670</name>
</gene>
<evidence type="ECO:0000313" key="1">
    <source>
        <dbReference type="EMBL" id="BDS15683.1"/>
    </source>
</evidence>
<evidence type="ECO:0000313" key="2">
    <source>
        <dbReference type="Proteomes" id="UP001060919"/>
    </source>
</evidence>
<dbReference type="EMBL" id="AP026869">
    <property type="protein sequence ID" value="BDS15683.1"/>
    <property type="molecule type" value="Genomic_DNA"/>
</dbReference>
<geneLocation type="plasmid" evidence="1 2">
    <name>pAUEb</name>
</geneLocation>
<organism evidence="1 2">
    <name type="scientific">Aureispira anguillae</name>
    <dbReference type="NCBI Taxonomy" id="2864201"/>
    <lineage>
        <taxon>Bacteria</taxon>
        <taxon>Pseudomonadati</taxon>
        <taxon>Bacteroidota</taxon>
        <taxon>Saprospiria</taxon>
        <taxon>Saprospirales</taxon>
        <taxon>Saprospiraceae</taxon>
        <taxon>Aureispira</taxon>
    </lineage>
</organism>
<name>A0A915YM71_9BACT</name>
<proteinExistence type="predicted"/>
<dbReference type="AlphaFoldDB" id="A0A915YM71"/>
<dbReference type="KEGG" id="aup:AsAng_0064670"/>
<dbReference type="Proteomes" id="UP001060919">
    <property type="component" value="Plasmid pAUEb"/>
</dbReference>
<dbReference type="RefSeq" id="WP_264793720.1">
    <property type="nucleotide sequence ID" value="NZ_AP026869.1"/>
</dbReference>
<keyword evidence="1" id="KW-0614">Plasmid</keyword>
<sequence length="51" mass="6040">MISFKYHFVKKAWAISPVWVSMTKSSLKILYAYGMDLEEFFSEGFRKTPDQ</sequence>
<protein>
    <submittedName>
        <fullName evidence="1">Uncharacterized protein</fullName>
    </submittedName>
</protein>
<accession>A0A915YM71</accession>